<name>A0A6J4T0R9_9ACTN</name>
<feature type="domain" description="SAF" evidence="3">
    <location>
        <begin position="59"/>
        <end position="125"/>
    </location>
</feature>
<dbReference type="EMBL" id="CADCVQ010000112">
    <property type="protein sequence ID" value="CAA9510665.1"/>
    <property type="molecule type" value="Genomic_DNA"/>
</dbReference>
<proteinExistence type="predicted"/>
<protein>
    <recommendedName>
        <fullName evidence="3">SAF domain-containing protein</fullName>
    </recommendedName>
</protein>
<gene>
    <name evidence="4" type="ORF">AVDCRST_MAG67-2702</name>
</gene>
<evidence type="ECO:0000259" key="3">
    <source>
        <dbReference type="SMART" id="SM00858"/>
    </source>
</evidence>
<reference evidence="4" key="1">
    <citation type="submission" date="2020-02" db="EMBL/GenBank/DDBJ databases">
        <authorList>
            <person name="Meier V. D."/>
        </authorList>
    </citation>
    <scope>NUCLEOTIDE SEQUENCE</scope>
    <source>
        <strain evidence="4">AVDCRST_MAG67</strain>
    </source>
</reference>
<evidence type="ECO:0000256" key="2">
    <source>
        <dbReference type="SAM" id="Phobius"/>
    </source>
</evidence>
<sequence>MMQTTLKPPKLPSKDGKGPLSTKNGSVLAAVVTAALAGLIIMVFLNQYRDNVNKDGVPTPVLVASQLIEQGASGDTIGAAGLFKADDVPRDQLKAGAVTDAATLRGKIAREDILPGQQLTAADFRPAGPSVVTKLGAEERGMKISLDNAHGLIGEIRRGDRVDVLSGFLVDSTVGRPRPILRTLMQNVLVLDAPAEVKASGVSGNSNKPKEVTLRVNVKQAPKLAFASDNGKVWLILRPQNGADVDTQSLVTLESLLLNEKAIRAGRAR</sequence>
<dbReference type="SMART" id="SM00858">
    <property type="entry name" value="SAF"/>
    <property type="match status" value="1"/>
</dbReference>
<feature type="region of interest" description="Disordered" evidence="1">
    <location>
        <begin position="1"/>
        <end position="22"/>
    </location>
</feature>
<accession>A0A6J4T0R9</accession>
<dbReference type="Pfam" id="PF08666">
    <property type="entry name" value="SAF"/>
    <property type="match status" value="1"/>
</dbReference>
<keyword evidence="2" id="KW-0812">Transmembrane</keyword>
<keyword evidence="2" id="KW-1133">Transmembrane helix</keyword>
<dbReference type="InterPro" id="IPR017592">
    <property type="entry name" value="Pilus_assmbl_Flp-typ_CpaB"/>
</dbReference>
<evidence type="ECO:0000313" key="4">
    <source>
        <dbReference type="EMBL" id="CAA9510665.1"/>
    </source>
</evidence>
<dbReference type="NCBIfam" id="TIGR03177">
    <property type="entry name" value="pilus_cpaB"/>
    <property type="match status" value="1"/>
</dbReference>
<dbReference type="Pfam" id="PF16976">
    <property type="entry name" value="RcpC"/>
    <property type="match status" value="1"/>
</dbReference>
<dbReference type="CDD" id="cd11614">
    <property type="entry name" value="SAF_CpaB_FlgA_like"/>
    <property type="match status" value="1"/>
</dbReference>
<dbReference type="InterPro" id="IPR013974">
    <property type="entry name" value="SAF"/>
</dbReference>
<dbReference type="InterPro" id="IPR031571">
    <property type="entry name" value="RcpC_dom"/>
</dbReference>
<organism evidence="4">
    <name type="scientific">uncultured Solirubrobacteraceae bacterium</name>
    <dbReference type="NCBI Taxonomy" id="1162706"/>
    <lineage>
        <taxon>Bacteria</taxon>
        <taxon>Bacillati</taxon>
        <taxon>Actinomycetota</taxon>
        <taxon>Thermoleophilia</taxon>
        <taxon>Solirubrobacterales</taxon>
        <taxon>Solirubrobacteraceae</taxon>
        <taxon>environmental samples</taxon>
    </lineage>
</organism>
<feature type="transmembrane region" description="Helical" evidence="2">
    <location>
        <begin position="27"/>
        <end position="45"/>
    </location>
</feature>
<dbReference type="AlphaFoldDB" id="A0A6J4T0R9"/>
<evidence type="ECO:0000256" key="1">
    <source>
        <dbReference type="SAM" id="MobiDB-lite"/>
    </source>
</evidence>
<keyword evidence="2" id="KW-0472">Membrane</keyword>